<dbReference type="PANTHER" id="PTHR10884">
    <property type="entry name" value="NADH DEHYDROGENASE UBIQUINONE IRON-SULFUR PROTEIN 3"/>
    <property type="match status" value="1"/>
</dbReference>
<sequence>MAVLHSAPRITSNEGVKDALSAALQSMLVSAHEEHGEILFTVQRDSIEDALRLLRDSHDYQQLMEIAGVDYPGRAERFEVVYMLLSLTKNHRVMVKVATDEATPVPTVTTLWPNAGWLEREVFDMFGVLFAGNTDLRRILTDYGFEGHPFRKDFPLTGYTELRYSEEEKRVVYEPVELAQDLRQFDFMSPWEGADYVLPGDEKAATSPVDEPKTTESPAQTGAGAKTDAKAAEKVSAEGPAKKGSATTDPGAPEPTEDRKSRARRQGKTADTKSATETARTKAAKPKATSPKVAKPKAAKPKAAPPKTAQPKASKPKPAKPRAAKPQAAAPKPVKGDEA</sequence>
<keyword evidence="3" id="KW-0874">Quinone</keyword>
<keyword evidence="3" id="KW-0830">Ubiquinone</keyword>
<feature type="compositionally biased region" description="Basic and acidic residues" evidence="4">
    <location>
        <begin position="200"/>
        <end position="214"/>
    </location>
</feature>
<keyword evidence="6" id="KW-0560">Oxidoreductase</keyword>
<evidence type="ECO:0000256" key="1">
    <source>
        <dbReference type="ARBA" id="ARBA00007569"/>
    </source>
</evidence>
<feature type="region of interest" description="Disordered" evidence="4">
    <location>
        <begin position="198"/>
        <end position="339"/>
    </location>
</feature>
<comment type="subcellular location">
    <subcellularLocation>
        <location evidence="3">Cell membrane</location>
        <topology evidence="3">Peripheral membrane protein</topology>
        <orientation evidence="3">Cytoplasmic side</orientation>
    </subcellularLocation>
</comment>
<keyword evidence="3" id="KW-1003">Cell membrane</keyword>
<dbReference type="SUPFAM" id="SSF143243">
    <property type="entry name" value="Nqo5-like"/>
    <property type="match status" value="1"/>
</dbReference>
<evidence type="ECO:0000256" key="3">
    <source>
        <dbReference type="HAMAP-Rule" id="MF_01357"/>
    </source>
</evidence>
<dbReference type="GO" id="GO:0005886">
    <property type="term" value="C:plasma membrane"/>
    <property type="evidence" value="ECO:0007669"/>
    <property type="project" value="UniProtKB-SubCell"/>
</dbReference>
<dbReference type="Gene3D" id="3.30.460.80">
    <property type="entry name" value="NADH:ubiquinone oxidoreductase, 30kDa subunit"/>
    <property type="match status" value="1"/>
</dbReference>
<dbReference type="Pfam" id="PF00329">
    <property type="entry name" value="Complex1_30kDa"/>
    <property type="match status" value="1"/>
</dbReference>
<dbReference type="NCBIfam" id="NF004733">
    <property type="entry name" value="PRK06074.1-5"/>
    <property type="match status" value="1"/>
</dbReference>
<dbReference type="EC" id="7.1.1.-" evidence="3"/>
<reference evidence="6 7" key="1">
    <citation type="submission" date="2019-12" db="EMBL/GenBank/DDBJ databases">
        <title>Genomic-based taxomic classification of the family Erythrobacteraceae.</title>
        <authorList>
            <person name="Xu L."/>
        </authorList>
    </citation>
    <scope>NUCLEOTIDE SEQUENCE [LARGE SCALE GENOMIC DNA]</scope>
    <source>
        <strain evidence="6 7">KCTC 52259</strain>
    </source>
</reference>
<feature type="compositionally biased region" description="Low complexity" evidence="4">
    <location>
        <begin position="324"/>
        <end position="333"/>
    </location>
</feature>
<feature type="domain" description="NADH:ubiquinone oxidoreductase 30kDa subunit" evidence="5">
    <location>
        <begin position="41"/>
        <end position="159"/>
    </location>
</feature>
<dbReference type="OrthoDB" id="9803286at2"/>
<dbReference type="Proteomes" id="UP000473531">
    <property type="component" value="Unassembled WGS sequence"/>
</dbReference>
<dbReference type="AlphaFoldDB" id="A0A6L7GE68"/>
<organism evidence="6 7">
    <name type="scientific">Allopontixanthobacter confluentis</name>
    <dbReference type="NCBI Taxonomy" id="1849021"/>
    <lineage>
        <taxon>Bacteria</taxon>
        <taxon>Pseudomonadati</taxon>
        <taxon>Pseudomonadota</taxon>
        <taxon>Alphaproteobacteria</taxon>
        <taxon>Sphingomonadales</taxon>
        <taxon>Erythrobacteraceae</taxon>
        <taxon>Allopontixanthobacter</taxon>
    </lineage>
</organism>
<dbReference type="InterPro" id="IPR001268">
    <property type="entry name" value="NADH_UbQ_OxRdtase_30kDa_su"/>
</dbReference>
<evidence type="ECO:0000313" key="7">
    <source>
        <dbReference type="Proteomes" id="UP000473531"/>
    </source>
</evidence>
<name>A0A6L7GE68_9SPHN</name>
<feature type="compositionally biased region" description="Low complexity" evidence="4">
    <location>
        <begin position="301"/>
        <end position="313"/>
    </location>
</feature>
<evidence type="ECO:0000256" key="2">
    <source>
        <dbReference type="ARBA" id="ARBA00022448"/>
    </source>
</evidence>
<gene>
    <name evidence="3" type="primary">nuoC</name>
    <name evidence="6" type="ORF">GRI44_05625</name>
</gene>
<dbReference type="NCBIfam" id="TIGR01961">
    <property type="entry name" value="NuoC_fam"/>
    <property type="match status" value="1"/>
</dbReference>
<comment type="caution">
    <text evidence="6">The sequence shown here is derived from an EMBL/GenBank/DDBJ whole genome shotgun (WGS) entry which is preliminary data.</text>
</comment>
<dbReference type="GO" id="GO:0048038">
    <property type="term" value="F:quinone binding"/>
    <property type="evidence" value="ECO:0007669"/>
    <property type="project" value="UniProtKB-KW"/>
</dbReference>
<dbReference type="EMBL" id="WTYU01000001">
    <property type="protein sequence ID" value="MXP14227.1"/>
    <property type="molecule type" value="Genomic_DNA"/>
</dbReference>
<keyword evidence="7" id="KW-1185">Reference proteome</keyword>
<comment type="subunit">
    <text evidence="3">NDH-1 is composed of 14 different subunits. Subunits NuoB, C, D, E, F, and G constitute the peripheral sector of the complex.</text>
</comment>
<evidence type="ECO:0000256" key="4">
    <source>
        <dbReference type="SAM" id="MobiDB-lite"/>
    </source>
</evidence>
<comment type="catalytic activity">
    <reaction evidence="3">
        <text>a quinone + NADH + 5 H(+)(in) = a quinol + NAD(+) + 4 H(+)(out)</text>
        <dbReference type="Rhea" id="RHEA:57888"/>
        <dbReference type="ChEBI" id="CHEBI:15378"/>
        <dbReference type="ChEBI" id="CHEBI:24646"/>
        <dbReference type="ChEBI" id="CHEBI:57540"/>
        <dbReference type="ChEBI" id="CHEBI:57945"/>
        <dbReference type="ChEBI" id="CHEBI:132124"/>
    </reaction>
</comment>
<keyword evidence="3" id="KW-1278">Translocase</keyword>
<accession>A0A6L7GE68</accession>
<dbReference type="HAMAP" id="MF_01357">
    <property type="entry name" value="NDH1_NuoC"/>
    <property type="match status" value="1"/>
</dbReference>
<keyword evidence="3" id="KW-0520">NAD</keyword>
<keyword evidence="2 3" id="KW-0813">Transport</keyword>
<dbReference type="PANTHER" id="PTHR10884:SF14">
    <property type="entry name" value="NADH DEHYDROGENASE [UBIQUINONE] IRON-SULFUR PROTEIN 3, MITOCHONDRIAL"/>
    <property type="match status" value="1"/>
</dbReference>
<feature type="compositionally biased region" description="Basic residues" evidence="4">
    <location>
        <begin position="314"/>
        <end position="323"/>
    </location>
</feature>
<proteinExistence type="inferred from homology"/>
<protein>
    <recommendedName>
        <fullName evidence="3">NADH-quinone oxidoreductase subunit C</fullName>
        <ecNumber evidence="3">7.1.1.-</ecNumber>
    </recommendedName>
    <alternativeName>
        <fullName evidence="3">NADH dehydrogenase I subunit C</fullName>
    </alternativeName>
    <alternativeName>
        <fullName evidence="3">NDH-1 subunit C</fullName>
    </alternativeName>
</protein>
<dbReference type="GO" id="GO:0008137">
    <property type="term" value="F:NADH dehydrogenase (ubiquinone) activity"/>
    <property type="evidence" value="ECO:0007669"/>
    <property type="project" value="InterPro"/>
</dbReference>
<dbReference type="InterPro" id="IPR037232">
    <property type="entry name" value="NADH_quin_OxRdtase_su_C/D-like"/>
</dbReference>
<keyword evidence="3" id="KW-0472">Membrane</keyword>
<feature type="compositionally biased region" description="Basic and acidic residues" evidence="4">
    <location>
        <begin position="227"/>
        <end position="236"/>
    </location>
</feature>
<evidence type="ECO:0000259" key="5">
    <source>
        <dbReference type="Pfam" id="PF00329"/>
    </source>
</evidence>
<dbReference type="InterPro" id="IPR010218">
    <property type="entry name" value="NADH_DH_suC"/>
</dbReference>
<dbReference type="GO" id="GO:0050136">
    <property type="term" value="F:NADH dehydrogenase (quinone) (non-electrogenic) activity"/>
    <property type="evidence" value="ECO:0007669"/>
    <property type="project" value="UniProtKB-UniRule"/>
</dbReference>
<comment type="similarity">
    <text evidence="1 3">Belongs to the complex I 30 kDa subunit family.</text>
</comment>
<evidence type="ECO:0000313" key="6">
    <source>
        <dbReference type="EMBL" id="MXP14227.1"/>
    </source>
</evidence>
<comment type="function">
    <text evidence="3">NDH-1 shuttles electrons from NADH, via FMN and iron-sulfur (Fe-S) centers, to quinones in the respiratory chain. The immediate electron acceptor for the enzyme in this species is believed to be ubiquinone. Couples the redox reaction to proton translocation (for every two electrons transferred, four hydrogen ions are translocated across the cytoplasmic membrane), and thus conserves the redox energy in a proton gradient.</text>
</comment>